<name>A0A6A6E914_9PEZI</name>
<evidence type="ECO:0000313" key="2">
    <source>
        <dbReference type="EMBL" id="KAF2187028.1"/>
    </source>
</evidence>
<feature type="transmembrane region" description="Helical" evidence="1">
    <location>
        <begin position="241"/>
        <end position="258"/>
    </location>
</feature>
<accession>A0A6A6E914</accession>
<reference evidence="2" key="1">
    <citation type="journal article" date="2020" name="Stud. Mycol.">
        <title>101 Dothideomycetes genomes: a test case for predicting lifestyles and emergence of pathogens.</title>
        <authorList>
            <person name="Haridas S."/>
            <person name="Albert R."/>
            <person name="Binder M."/>
            <person name="Bloem J."/>
            <person name="Labutti K."/>
            <person name="Salamov A."/>
            <person name="Andreopoulos B."/>
            <person name="Baker S."/>
            <person name="Barry K."/>
            <person name="Bills G."/>
            <person name="Bluhm B."/>
            <person name="Cannon C."/>
            <person name="Castanera R."/>
            <person name="Culley D."/>
            <person name="Daum C."/>
            <person name="Ezra D."/>
            <person name="Gonzalez J."/>
            <person name="Henrissat B."/>
            <person name="Kuo A."/>
            <person name="Liang C."/>
            <person name="Lipzen A."/>
            <person name="Lutzoni F."/>
            <person name="Magnuson J."/>
            <person name="Mondo S."/>
            <person name="Nolan M."/>
            <person name="Ohm R."/>
            <person name="Pangilinan J."/>
            <person name="Park H.-J."/>
            <person name="Ramirez L."/>
            <person name="Alfaro M."/>
            <person name="Sun H."/>
            <person name="Tritt A."/>
            <person name="Yoshinaga Y."/>
            <person name="Zwiers L.-H."/>
            <person name="Turgeon B."/>
            <person name="Goodwin S."/>
            <person name="Spatafora J."/>
            <person name="Crous P."/>
            <person name="Grigoriev I."/>
        </authorList>
    </citation>
    <scope>NUCLEOTIDE SEQUENCE</scope>
    <source>
        <strain evidence="2">CBS 207.26</strain>
    </source>
</reference>
<keyword evidence="1" id="KW-0812">Transmembrane</keyword>
<gene>
    <name evidence="2" type="ORF">K469DRAFT_686241</name>
</gene>
<organism evidence="2 3">
    <name type="scientific">Zopfia rhizophila CBS 207.26</name>
    <dbReference type="NCBI Taxonomy" id="1314779"/>
    <lineage>
        <taxon>Eukaryota</taxon>
        <taxon>Fungi</taxon>
        <taxon>Dikarya</taxon>
        <taxon>Ascomycota</taxon>
        <taxon>Pezizomycotina</taxon>
        <taxon>Dothideomycetes</taxon>
        <taxon>Dothideomycetes incertae sedis</taxon>
        <taxon>Zopfiaceae</taxon>
        <taxon>Zopfia</taxon>
    </lineage>
</organism>
<keyword evidence="1" id="KW-0472">Membrane</keyword>
<dbReference type="OrthoDB" id="3867516at2759"/>
<keyword evidence="1" id="KW-1133">Transmembrane helix</keyword>
<feature type="transmembrane region" description="Helical" evidence="1">
    <location>
        <begin position="213"/>
        <end position="235"/>
    </location>
</feature>
<protein>
    <submittedName>
        <fullName evidence="2">Uncharacterized protein</fullName>
    </submittedName>
</protein>
<dbReference type="AlphaFoldDB" id="A0A6A6E914"/>
<dbReference type="EMBL" id="ML994628">
    <property type="protein sequence ID" value="KAF2187028.1"/>
    <property type="molecule type" value="Genomic_DNA"/>
</dbReference>
<evidence type="ECO:0000256" key="1">
    <source>
        <dbReference type="SAM" id="Phobius"/>
    </source>
</evidence>
<keyword evidence="3" id="KW-1185">Reference proteome</keyword>
<evidence type="ECO:0000313" key="3">
    <source>
        <dbReference type="Proteomes" id="UP000800200"/>
    </source>
</evidence>
<proteinExistence type="predicted"/>
<sequence>MSVGKRNSCAEQINKALEQKGEREMIGSSAAMALMAPFFDLAFGKLPSEIRGTYRKRTGQTYNCFCYPWSDCTKNVCCKAIEWTTSWCIRDFSTCINERIGKDEKDGTPECPAQLQDLRRWSRNHYGDEVKVGIIVSSHALLCRASPATHASNSSTGGNMNQENYSIFTNAIKLATISSTSSALASWVAPKQGAAGVQSTSSSTSSTEGRNPLLTLIIGFIEAGLLLVLTFFFTAQWGDNLVIAMITLVLLLVFVPLGRTIGLI</sequence>
<dbReference type="Proteomes" id="UP000800200">
    <property type="component" value="Unassembled WGS sequence"/>
</dbReference>